<keyword evidence="1 7" id="KW-0808">Transferase</keyword>
<evidence type="ECO:0000256" key="1">
    <source>
        <dbReference type="ARBA" id="ARBA00022679"/>
    </source>
</evidence>
<keyword evidence="3" id="KW-0418">Kinase</keyword>
<dbReference type="InterPro" id="IPR027417">
    <property type="entry name" value="P-loop_NTPase"/>
</dbReference>
<evidence type="ECO:0000256" key="4">
    <source>
        <dbReference type="ARBA" id="ARBA00022840"/>
    </source>
</evidence>
<dbReference type="AlphaFoldDB" id="A0A7V2SYN1"/>
<evidence type="ECO:0000259" key="6">
    <source>
        <dbReference type="Pfam" id="PF13614"/>
    </source>
</evidence>
<dbReference type="Gene3D" id="3.40.50.300">
    <property type="entry name" value="P-loop containing nucleotide triphosphate hydrolases"/>
    <property type="match status" value="1"/>
</dbReference>
<sequence>MSKLERALELAKKSREKGADNLIDRSARETGEGEVTGLQTLTPNYTRTKVVNVDKESLSRRGVAVPNFNPSIIEQYNVLRAKLERVLTKNEYKMVLVASPGDAEGKTLTAINLALSFAREAHRTVLLVDADMRKPDVTSYLGINAQHGLYEHLTKGWSLEDLLINPAIPRLTILPAGTPEEPPADLLNGPSMKAFIEDIKGRYPERIIIFDSPPLLRFSDGIYLADYVDTLLMVTCSGKTKEEDLRRALELVEGCPLAGVVLNRARLDYCLSAEYY</sequence>
<dbReference type="GO" id="GO:0004715">
    <property type="term" value="F:non-membrane spanning protein tyrosine kinase activity"/>
    <property type="evidence" value="ECO:0007669"/>
    <property type="project" value="UniProtKB-EC"/>
</dbReference>
<proteinExistence type="predicted"/>
<dbReference type="NCBIfam" id="TIGR01007">
    <property type="entry name" value="eps_fam"/>
    <property type="match status" value="1"/>
</dbReference>
<dbReference type="InterPro" id="IPR025669">
    <property type="entry name" value="AAA_dom"/>
</dbReference>
<dbReference type="InterPro" id="IPR005702">
    <property type="entry name" value="Wzc-like_C"/>
</dbReference>
<evidence type="ECO:0000256" key="3">
    <source>
        <dbReference type="ARBA" id="ARBA00022777"/>
    </source>
</evidence>
<dbReference type="PANTHER" id="PTHR32309">
    <property type="entry name" value="TYROSINE-PROTEIN KINASE"/>
    <property type="match status" value="1"/>
</dbReference>
<organism evidence="7">
    <name type="scientific">Dissulfuribacter thermophilus</name>
    <dbReference type="NCBI Taxonomy" id="1156395"/>
    <lineage>
        <taxon>Bacteria</taxon>
        <taxon>Pseudomonadati</taxon>
        <taxon>Thermodesulfobacteriota</taxon>
        <taxon>Dissulfuribacteria</taxon>
        <taxon>Dissulfuribacterales</taxon>
        <taxon>Dissulfuribacteraceae</taxon>
        <taxon>Dissulfuribacter</taxon>
    </lineage>
</organism>
<evidence type="ECO:0000256" key="5">
    <source>
        <dbReference type="ARBA" id="ARBA00023137"/>
    </source>
</evidence>
<evidence type="ECO:0000313" key="7">
    <source>
        <dbReference type="EMBL" id="HFC46684.1"/>
    </source>
</evidence>
<dbReference type="EC" id="2.7.10.2" evidence="7"/>
<reference evidence="7" key="1">
    <citation type="journal article" date="2020" name="mSystems">
        <title>Genome- and Community-Level Interaction Insights into Carbon Utilization and Element Cycling Functions of Hydrothermarchaeota in Hydrothermal Sediment.</title>
        <authorList>
            <person name="Zhou Z."/>
            <person name="Liu Y."/>
            <person name="Xu W."/>
            <person name="Pan J."/>
            <person name="Luo Z.H."/>
            <person name="Li M."/>
        </authorList>
    </citation>
    <scope>NUCLEOTIDE SEQUENCE [LARGE SCALE GENOMIC DNA]</scope>
    <source>
        <strain evidence="7">HyVt-503</strain>
    </source>
</reference>
<comment type="caution">
    <text evidence="7">The sequence shown here is derived from an EMBL/GenBank/DDBJ whole genome shotgun (WGS) entry which is preliminary data.</text>
</comment>
<dbReference type="Pfam" id="PF13614">
    <property type="entry name" value="AAA_31"/>
    <property type="match status" value="1"/>
</dbReference>
<name>A0A7V2SYN1_9BACT</name>
<dbReference type="EMBL" id="DRND01000187">
    <property type="protein sequence ID" value="HFC46684.1"/>
    <property type="molecule type" value="Genomic_DNA"/>
</dbReference>
<gene>
    <name evidence="7" type="ORF">ENJ63_02250</name>
</gene>
<dbReference type="Proteomes" id="UP000885797">
    <property type="component" value="Unassembled WGS sequence"/>
</dbReference>
<dbReference type="PANTHER" id="PTHR32309:SF31">
    <property type="entry name" value="CAPSULAR EXOPOLYSACCHARIDE FAMILY"/>
    <property type="match status" value="1"/>
</dbReference>
<keyword evidence="4" id="KW-0067">ATP-binding</keyword>
<dbReference type="GO" id="GO:0005524">
    <property type="term" value="F:ATP binding"/>
    <property type="evidence" value="ECO:0007669"/>
    <property type="project" value="UniProtKB-KW"/>
</dbReference>
<evidence type="ECO:0000256" key="2">
    <source>
        <dbReference type="ARBA" id="ARBA00022741"/>
    </source>
</evidence>
<dbReference type="CDD" id="cd05387">
    <property type="entry name" value="BY-kinase"/>
    <property type="match status" value="1"/>
</dbReference>
<keyword evidence="5" id="KW-0829">Tyrosine-protein kinase</keyword>
<feature type="domain" description="AAA" evidence="6">
    <location>
        <begin position="105"/>
        <end position="228"/>
    </location>
</feature>
<dbReference type="InterPro" id="IPR050445">
    <property type="entry name" value="Bact_polysacc_biosynth/exp"/>
</dbReference>
<dbReference type="SUPFAM" id="SSF52540">
    <property type="entry name" value="P-loop containing nucleoside triphosphate hydrolases"/>
    <property type="match status" value="1"/>
</dbReference>
<keyword evidence="2" id="KW-0547">Nucleotide-binding</keyword>
<accession>A0A7V2SYN1</accession>
<protein>
    <submittedName>
        <fullName evidence="7">Polysaccharide biosynthesis tyrosine autokinase</fullName>
        <ecNumber evidence="7">2.7.10.2</ecNumber>
    </submittedName>
</protein>